<keyword evidence="7" id="KW-0547">Nucleotide-binding</keyword>
<evidence type="ECO:0000256" key="9">
    <source>
        <dbReference type="ARBA" id="ARBA00022840"/>
    </source>
</evidence>
<keyword evidence="4" id="KW-0963">Cytoplasm</keyword>
<dbReference type="GO" id="GO:0005524">
    <property type="term" value="F:ATP binding"/>
    <property type="evidence" value="ECO:0007669"/>
    <property type="project" value="UniProtKB-KW"/>
</dbReference>
<evidence type="ECO:0000256" key="8">
    <source>
        <dbReference type="ARBA" id="ARBA00022786"/>
    </source>
</evidence>
<evidence type="ECO:0000256" key="11">
    <source>
        <dbReference type="ARBA" id="ARBA00039894"/>
    </source>
</evidence>
<dbReference type="InterPro" id="IPR016135">
    <property type="entry name" value="UBQ-conjugating_enzyme/RWD"/>
</dbReference>
<evidence type="ECO:0000313" key="17">
    <source>
        <dbReference type="EMBL" id="KAK7750270.1"/>
    </source>
</evidence>
<keyword evidence="9" id="KW-0067">ATP-binding</keyword>
<keyword evidence="6" id="KW-0053">Apoptosis</keyword>
<evidence type="ECO:0000256" key="15">
    <source>
        <dbReference type="SAM" id="MobiDB-lite"/>
    </source>
</evidence>
<keyword evidence="18" id="KW-1185">Reference proteome</keyword>
<gene>
    <name evidence="17" type="ORF">SLS62_007787</name>
</gene>
<dbReference type="PANTHER" id="PTHR46116">
    <property type="entry name" value="(E3-INDEPENDENT) E2 UBIQUITIN-CONJUGATING ENZYME"/>
    <property type="match status" value="1"/>
</dbReference>
<dbReference type="GO" id="GO:0005634">
    <property type="term" value="C:nucleus"/>
    <property type="evidence" value="ECO:0007669"/>
    <property type="project" value="UniProtKB-SubCell"/>
</dbReference>
<dbReference type="Gene3D" id="3.10.110.10">
    <property type="entry name" value="Ubiquitin Conjugating Enzyme"/>
    <property type="match status" value="1"/>
</dbReference>
<evidence type="ECO:0000256" key="6">
    <source>
        <dbReference type="ARBA" id="ARBA00022703"/>
    </source>
</evidence>
<dbReference type="GO" id="GO:0005737">
    <property type="term" value="C:cytoplasm"/>
    <property type="evidence" value="ECO:0007669"/>
    <property type="project" value="UniProtKB-SubCell"/>
</dbReference>
<proteinExistence type="predicted"/>
<dbReference type="InterPro" id="IPR000608">
    <property type="entry name" value="UBC"/>
</dbReference>
<evidence type="ECO:0000256" key="7">
    <source>
        <dbReference type="ARBA" id="ARBA00022741"/>
    </source>
</evidence>
<feature type="region of interest" description="Disordered" evidence="15">
    <location>
        <begin position="468"/>
        <end position="513"/>
    </location>
</feature>
<protein>
    <recommendedName>
        <fullName evidence="11">Ubiquitin-conjugating enzyme E2 Z</fullName>
        <ecNumber evidence="3">2.3.2.23</ecNumber>
    </recommendedName>
    <alternativeName>
        <fullName evidence="12">E2 ubiquitin-conjugating enzyme Z</fullName>
    </alternativeName>
    <alternativeName>
        <fullName evidence="14">Ubiquitin carrier protein Z</fullName>
    </alternativeName>
    <alternativeName>
        <fullName evidence="13">Ubiquitin-protein ligase Z</fullName>
    </alternativeName>
</protein>
<evidence type="ECO:0000256" key="5">
    <source>
        <dbReference type="ARBA" id="ARBA00022679"/>
    </source>
</evidence>
<evidence type="ECO:0000313" key="18">
    <source>
        <dbReference type="Proteomes" id="UP001320420"/>
    </source>
</evidence>
<comment type="subcellular location">
    <subcellularLocation>
        <location evidence="2">Cytoplasm</location>
    </subcellularLocation>
    <subcellularLocation>
        <location evidence="1">Nucleus</location>
    </subcellularLocation>
</comment>
<feature type="compositionally biased region" description="Basic and acidic residues" evidence="15">
    <location>
        <begin position="473"/>
        <end position="500"/>
    </location>
</feature>
<dbReference type="PROSITE" id="PS50127">
    <property type="entry name" value="UBC_2"/>
    <property type="match status" value="1"/>
</dbReference>
<sequence length="578" mass="64604">MRNLKVVGKIHDRVLRSSSRPSATARGVGYESGNDFGFPSFTPQPQEPVFCTPPPKVESPKQISPEDDPIQEAYFKLIAVLLSHQHSGTSNIPPAGHLALIISRSPLLERAATMLRINSVDAASTQRFIYEGMLDFVVALSGNAATTPLVHDDRPLYHERGGSLLDISFESKKSITASKVAMRDTGSALATLLSAFTEQANLVLTHACPHADEFSDTNGQNILALSRRLHDVKDLVNKNKHIFHYKMDTSGGSGPTRLSLSDWHRETSVRDLPDEVILDDFGFLALARQAVNQEPPRGRMKRLITEVSSLSTSLPEGIYVRHGSSRLDVMKILIIGTKGTPYEYGFFEFDLFCPINYPVSPPRVRFMTTNGGTVRFNPNLYEDGKVCLSLLGTWSGEPWRPGQSTILQVLVSIQSMILCEEPWYNEPGREHHIEPSMARNYNNALRAWTLNYAILPWASSVKARDNAVQAQHDAAEAAEKARKEREREREREKEREREQEHEEDVDTPPQPALPPLNELILVTRCWRQTAKVHLLIHAAELVKATEGSVELLEESDRSGLRSALDKIREVLKAQGFIV</sequence>
<keyword evidence="10" id="KW-0539">Nucleus</keyword>
<feature type="domain" description="UBC core" evidence="16">
    <location>
        <begin position="298"/>
        <end position="454"/>
    </location>
</feature>
<keyword evidence="8" id="KW-0833">Ubl conjugation pathway</keyword>
<evidence type="ECO:0000256" key="3">
    <source>
        <dbReference type="ARBA" id="ARBA00012486"/>
    </source>
</evidence>
<evidence type="ECO:0000256" key="14">
    <source>
        <dbReference type="ARBA" id="ARBA00042401"/>
    </source>
</evidence>
<reference evidence="17 18" key="1">
    <citation type="submission" date="2024-02" db="EMBL/GenBank/DDBJ databases">
        <title>De novo assembly and annotation of 12 fungi associated with fruit tree decline syndrome in Ontario, Canada.</title>
        <authorList>
            <person name="Sulman M."/>
            <person name="Ellouze W."/>
            <person name="Ilyukhin E."/>
        </authorList>
    </citation>
    <scope>NUCLEOTIDE SEQUENCE [LARGE SCALE GENOMIC DNA]</scope>
    <source>
        <strain evidence="17 18">M11/M66-122</strain>
    </source>
</reference>
<dbReference type="EC" id="2.3.2.23" evidence="3"/>
<dbReference type="SUPFAM" id="SSF54495">
    <property type="entry name" value="UBC-like"/>
    <property type="match status" value="1"/>
</dbReference>
<evidence type="ECO:0000256" key="12">
    <source>
        <dbReference type="ARBA" id="ARBA00041798"/>
    </source>
</evidence>
<dbReference type="GO" id="GO:0006915">
    <property type="term" value="P:apoptotic process"/>
    <property type="evidence" value="ECO:0007669"/>
    <property type="project" value="UniProtKB-KW"/>
</dbReference>
<dbReference type="EMBL" id="JAKJXP020000067">
    <property type="protein sequence ID" value="KAK7750270.1"/>
    <property type="molecule type" value="Genomic_DNA"/>
</dbReference>
<evidence type="ECO:0000256" key="4">
    <source>
        <dbReference type="ARBA" id="ARBA00022490"/>
    </source>
</evidence>
<evidence type="ECO:0000256" key="2">
    <source>
        <dbReference type="ARBA" id="ARBA00004496"/>
    </source>
</evidence>
<evidence type="ECO:0000256" key="10">
    <source>
        <dbReference type="ARBA" id="ARBA00023242"/>
    </source>
</evidence>
<organism evidence="17 18">
    <name type="scientific">Diatrype stigma</name>
    <dbReference type="NCBI Taxonomy" id="117547"/>
    <lineage>
        <taxon>Eukaryota</taxon>
        <taxon>Fungi</taxon>
        <taxon>Dikarya</taxon>
        <taxon>Ascomycota</taxon>
        <taxon>Pezizomycotina</taxon>
        <taxon>Sordariomycetes</taxon>
        <taxon>Xylariomycetidae</taxon>
        <taxon>Xylariales</taxon>
        <taxon>Diatrypaceae</taxon>
        <taxon>Diatrype</taxon>
    </lineage>
</organism>
<dbReference type="Pfam" id="PF00179">
    <property type="entry name" value="UQ_con"/>
    <property type="match status" value="1"/>
</dbReference>
<evidence type="ECO:0000256" key="13">
    <source>
        <dbReference type="ARBA" id="ARBA00042316"/>
    </source>
</evidence>
<dbReference type="GO" id="GO:0061631">
    <property type="term" value="F:ubiquitin conjugating enzyme activity"/>
    <property type="evidence" value="ECO:0007669"/>
    <property type="project" value="UniProtKB-EC"/>
</dbReference>
<dbReference type="SMART" id="SM00212">
    <property type="entry name" value="UBCc"/>
    <property type="match status" value="1"/>
</dbReference>
<dbReference type="GO" id="GO:0043066">
    <property type="term" value="P:negative regulation of apoptotic process"/>
    <property type="evidence" value="ECO:0007669"/>
    <property type="project" value="TreeGrafter"/>
</dbReference>
<dbReference type="GO" id="GO:0004869">
    <property type="term" value="F:cysteine-type endopeptidase inhibitor activity"/>
    <property type="evidence" value="ECO:0007669"/>
    <property type="project" value="TreeGrafter"/>
</dbReference>
<name>A0AAN9ULE4_9PEZI</name>
<dbReference type="AlphaFoldDB" id="A0AAN9ULE4"/>
<comment type="caution">
    <text evidence="17">The sequence shown here is derived from an EMBL/GenBank/DDBJ whole genome shotgun (WGS) entry which is preliminary data.</text>
</comment>
<dbReference type="Proteomes" id="UP001320420">
    <property type="component" value="Unassembled WGS sequence"/>
</dbReference>
<evidence type="ECO:0000256" key="1">
    <source>
        <dbReference type="ARBA" id="ARBA00004123"/>
    </source>
</evidence>
<evidence type="ECO:0000259" key="16">
    <source>
        <dbReference type="PROSITE" id="PS50127"/>
    </source>
</evidence>
<accession>A0AAN9ULE4</accession>
<dbReference type="PANTHER" id="PTHR46116:SF26">
    <property type="entry name" value="UBIQUITIN-CONJUGATING ENZYME E2 Z"/>
    <property type="match status" value="1"/>
</dbReference>
<keyword evidence="5" id="KW-0808">Transferase</keyword>